<dbReference type="AlphaFoldDB" id="A0A6A5WMR7"/>
<gene>
    <name evidence="1" type="ORF">P154DRAFT_108614</name>
</gene>
<keyword evidence="2" id="KW-1185">Reference proteome</keyword>
<evidence type="ECO:0000313" key="2">
    <source>
        <dbReference type="Proteomes" id="UP000799779"/>
    </source>
</evidence>
<evidence type="ECO:0000313" key="1">
    <source>
        <dbReference type="EMBL" id="KAF2003002.1"/>
    </source>
</evidence>
<dbReference type="Proteomes" id="UP000799779">
    <property type="component" value="Unassembled WGS sequence"/>
</dbReference>
<proteinExistence type="predicted"/>
<organism evidence="1 2">
    <name type="scientific">Amniculicola lignicola CBS 123094</name>
    <dbReference type="NCBI Taxonomy" id="1392246"/>
    <lineage>
        <taxon>Eukaryota</taxon>
        <taxon>Fungi</taxon>
        <taxon>Dikarya</taxon>
        <taxon>Ascomycota</taxon>
        <taxon>Pezizomycotina</taxon>
        <taxon>Dothideomycetes</taxon>
        <taxon>Pleosporomycetidae</taxon>
        <taxon>Pleosporales</taxon>
        <taxon>Amniculicolaceae</taxon>
        <taxon>Amniculicola</taxon>
    </lineage>
</organism>
<dbReference type="PROSITE" id="PS51257">
    <property type="entry name" value="PROKAR_LIPOPROTEIN"/>
    <property type="match status" value="1"/>
</dbReference>
<name>A0A6A5WMR7_9PLEO</name>
<reference evidence="1" key="1">
    <citation type="journal article" date="2020" name="Stud. Mycol.">
        <title>101 Dothideomycetes genomes: a test case for predicting lifestyles and emergence of pathogens.</title>
        <authorList>
            <person name="Haridas S."/>
            <person name="Albert R."/>
            <person name="Binder M."/>
            <person name="Bloem J."/>
            <person name="Labutti K."/>
            <person name="Salamov A."/>
            <person name="Andreopoulos B."/>
            <person name="Baker S."/>
            <person name="Barry K."/>
            <person name="Bills G."/>
            <person name="Bluhm B."/>
            <person name="Cannon C."/>
            <person name="Castanera R."/>
            <person name="Culley D."/>
            <person name="Daum C."/>
            <person name="Ezra D."/>
            <person name="Gonzalez J."/>
            <person name="Henrissat B."/>
            <person name="Kuo A."/>
            <person name="Liang C."/>
            <person name="Lipzen A."/>
            <person name="Lutzoni F."/>
            <person name="Magnuson J."/>
            <person name="Mondo S."/>
            <person name="Nolan M."/>
            <person name="Ohm R."/>
            <person name="Pangilinan J."/>
            <person name="Park H.-J."/>
            <person name="Ramirez L."/>
            <person name="Alfaro M."/>
            <person name="Sun H."/>
            <person name="Tritt A."/>
            <person name="Yoshinaga Y."/>
            <person name="Zwiers L.-H."/>
            <person name="Turgeon B."/>
            <person name="Goodwin S."/>
            <person name="Spatafora J."/>
            <person name="Crous P."/>
            <person name="Grigoriev I."/>
        </authorList>
    </citation>
    <scope>NUCLEOTIDE SEQUENCE</scope>
    <source>
        <strain evidence="1">CBS 123094</strain>
    </source>
</reference>
<protein>
    <submittedName>
        <fullName evidence="1">Uncharacterized protein</fullName>
    </submittedName>
</protein>
<accession>A0A6A5WMR7</accession>
<dbReference type="EMBL" id="ML977574">
    <property type="protein sequence ID" value="KAF2003002.1"/>
    <property type="molecule type" value="Genomic_DNA"/>
</dbReference>
<sequence length="90" mass="9305">MDKDMDIGNTIGLGILGCCYLDLLRFRELSIIPIPMSTTPTFGSPNLLKAPNLQVCPGKAAGNKANCLSKSSMSTMDTAIGLSAGGTNAV</sequence>